<proteinExistence type="predicted"/>
<protein>
    <submittedName>
        <fullName evidence="1">Kinase</fullName>
    </submittedName>
</protein>
<accession>A0ACC1Y2U3</accession>
<name>A0ACC1Y2U3_MELAZ</name>
<reference evidence="1 2" key="1">
    <citation type="journal article" date="2023" name="Science">
        <title>Complex scaffold remodeling in plant triterpene biosynthesis.</title>
        <authorList>
            <person name="De La Pena R."/>
            <person name="Hodgson H."/>
            <person name="Liu J.C."/>
            <person name="Stephenson M.J."/>
            <person name="Martin A.C."/>
            <person name="Owen C."/>
            <person name="Harkess A."/>
            <person name="Leebens-Mack J."/>
            <person name="Jimenez L.E."/>
            <person name="Osbourn A."/>
            <person name="Sattely E.S."/>
        </authorList>
    </citation>
    <scope>NUCLEOTIDE SEQUENCE [LARGE SCALE GENOMIC DNA]</scope>
    <source>
        <strain evidence="2">cv. JPN11</strain>
        <tissue evidence="1">Leaf</tissue>
    </source>
</reference>
<gene>
    <name evidence="1" type="ORF">OWV82_012357</name>
</gene>
<keyword evidence="1" id="KW-0418">Kinase</keyword>
<organism evidence="1 2">
    <name type="scientific">Melia azedarach</name>
    <name type="common">Chinaberry tree</name>
    <dbReference type="NCBI Taxonomy" id="155640"/>
    <lineage>
        <taxon>Eukaryota</taxon>
        <taxon>Viridiplantae</taxon>
        <taxon>Streptophyta</taxon>
        <taxon>Embryophyta</taxon>
        <taxon>Tracheophyta</taxon>
        <taxon>Spermatophyta</taxon>
        <taxon>Magnoliopsida</taxon>
        <taxon>eudicotyledons</taxon>
        <taxon>Gunneridae</taxon>
        <taxon>Pentapetalae</taxon>
        <taxon>rosids</taxon>
        <taxon>malvids</taxon>
        <taxon>Sapindales</taxon>
        <taxon>Meliaceae</taxon>
        <taxon>Melia</taxon>
    </lineage>
</organism>
<comment type="caution">
    <text evidence="1">The sequence shown here is derived from an EMBL/GenBank/DDBJ whole genome shotgun (WGS) entry which is preliminary data.</text>
</comment>
<keyword evidence="2" id="KW-1185">Reference proteome</keyword>
<evidence type="ECO:0000313" key="1">
    <source>
        <dbReference type="EMBL" id="KAJ4717488.1"/>
    </source>
</evidence>
<evidence type="ECO:0000313" key="2">
    <source>
        <dbReference type="Proteomes" id="UP001164539"/>
    </source>
</evidence>
<keyword evidence="1" id="KW-0808">Transferase</keyword>
<dbReference type="EMBL" id="CM051399">
    <property type="protein sequence ID" value="KAJ4717488.1"/>
    <property type="molecule type" value="Genomic_DNA"/>
</dbReference>
<sequence>MILQLPFQVLILLLLSSVKSTAKAPPPPPPLLTKPNCQSSCGNNVTIPFPFGIEKDCYLDPRYAIDCKATKPFLRSIKQEVLKFRLENSTIRVNQPVIRSCAQDEFKVSLMNLTELPFYFSFNYNYFFGVGCNNIASMYSADIDYSVVGGCFSICSPKIYKTKDKYCTNSIECCQSGFPSVLRSLSISVKNIYNSSKQQYCKYAFLVDSELFEYNLNSSKDVEKWEQVPVALDWRIPNSAYAKLSVNKSTTAESTSGCEDDGSGLMECFCNKGYKGNPYLLQGCQDIDECNEDPNICGSNTVCKNHIGSYDCIRSTKPKFYVIILGIGTSLGGLFLLIGVWWLGIIIRKRMKKKEENFKRNGGVLLQQQLNSFDCNVDRCKIFNSSELDKATDHFNVNRILGQGGQGTVYKGMLPDGKIIAVKKSKAVNKGKLEEFINEVIILSQINHRNVVKLLGCCLEADVPLLVYEFIPNGTLFQYLHHQNEEFPITWDSRLRIATEVAEALSYLHSAAHLPIYHRDIKSTNILLDEKYRAKIADFGTSRSHDIDQTHITTKVQGTFGYLDPEYFHSSQYTDKSDVYSFGVVLVELLTGQKPISSKWAEEGKNLATFFVILLEENRLFDILDAQVRQTGKKEEIMGVANLAKRCLNPNGKKRPTMKEVSMELERTRASQNDSNFQQNSKVIERSRSQVTDVWDMDSTSTTSTSQNTSHSLW</sequence>
<dbReference type="Proteomes" id="UP001164539">
    <property type="component" value="Chromosome 6"/>
</dbReference>